<dbReference type="InterPro" id="IPR004358">
    <property type="entry name" value="Sig_transdc_His_kin-like_C"/>
</dbReference>
<dbReference type="SUPFAM" id="SSF47384">
    <property type="entry name" value="Homodimeric domain of signal transducing histidine kinase"/>
    <property type="match status" value="1"/>
</dbReference>
<evidence type="ECO:0000259" key="7">
    <source>
        <dbReference type="PROSITE" id="PS50109"/>
    </source>
</evidence>
<proteinExistence type="predicted"/>
<dbReference type="EC" id="2.7.13.3" evidence="2"/>
<keyword evidence="6" id="KW-0472">Membrane</keyword>
<dbReference type="Proteomes" id="UP001482513">
    <property type="component" value="Unassembled WGS sequence"/>
</dbReference>
<comment type="catalytic activity">
    <reaction evidence="1">
        <text>ATP + protein L-histidine = ADP + protein N-phospho-L-histidine.</text>
        <dbReference type="EC" id="2.7.13.3"/>
    </reaction>
</comment>
<accession>A0ABV0K1H6</accession>
<comment type="caution">
    <text evidence="8">The sequence shown here is derived from an EMBL/GenBank/DDBJ whole genome shotgun (WGS) entry which is preliminary data.</text>
</comment>
<keyword evidence="5" id="KW-0902">Two-component regulatory system</keyword>
<feature type="transmembrane region" description="Helical" evidence="6">
    <location>
        <begin position="65"/>
        <end position="82"/>
    </location>
</feature>
<dbReference type="GO" id="GO:0016301">
    <property type="term" value="F:kinase activity"/>
    <property type="evidence" value="ECO:0007669"/>
    <property type="project" value="UniProtKB-KW"/>
</dbReference>
<evidence type="ECO:0000256" key="5">
    <source>
        <dbReference type="ARBA" id="ARBA00023012"/>
    </source>
</evidence>
<dbReference type="PANTHER" id="PTHR43547">
    <property type="entry name" value="TWO-COMPONENT HISTIDINE KINASE"/>
    <property type="match status" value="1"/>
</dbReference>
<dbReference type="SMART" id="SM00388">
    <property type="entry name" value="HisKA"/>
    <property type="match status" value="1"/>
</dbReference>
<dbReference type="PROSITE" id="PS50109">
    <property type="entry name" value="HIS_KIN"/>
    <property type="match status" value="1"/>
</dbReference>
<evidence type="ECO:0000256" key="6">
    <source>
        <dbReference type="SAM" id="Phobius"/>
    </source>
</evidence>
<feature type="transmembrane region" description="Helical" evidence="6">
    <location>
        <begin position="21"/>
        <end position="38"/>
    </location>
</feature>
<evidence type="ECO:0000256" key="1">
    <source>
        <dbReference type="ARBA" id="ARBA00000085"/>
    </source>
</evidence>
<dbReference type="InterPro" id="IPR003594">
    <property type="entry name" value="HATPase_dom"/>
</dbReference>
<dbReference type="Pfam" id="PF00512">
    <property type="entry name" value="HisKA"/>
    <property type="match status" value="1"/>
</dbReference>
<dbReference type="EMBL" id="JAMPKX010000002">
    <property type="protein sequence ID" value="MEP0946553.1"/>
    <property type="molecule type" value="Genomic_DNA"/>
</dbReference>
<gene>
    <name evidence="8" type="ORF">NC992_06690</name>
</gene>
<evidence type="ECO:0000256" key="4">
    <source>
        <dbReference type="ARBA" id="ARBA00022777"/>
    </source>
</evidence>
<keyword evidence="4 8" id="KW-0418">Kinase</keyword>
<dbReference type="Gene3D" id="1.10.287.130">
    <property type="match status" value="1"/>
</dbReference>
<name>A0ABV0K1H6_9CYAN</name>
<feature type="domain" description="Histidine kinase" evidence="7">
    <location>
        <begin position="143"/>
        <end position="365"/>
    </location>
</feature>
<reference evidence="8 9" key="1">
    <citation type="submission" date="2022-04" db="EMBL/GenBank/DDBJ databases">
        <title>Positive selection, recombination, and allopatry shape intraspecific diversity of widespread and dominant cyanobacteria.</title>
        <authorList>
            <person name="Wei J."/>
            <person name="Shu W."/>
            <person name="Hu C."/>
        </authorList>
    </citation>
    <scope>NUCLEOTIDE SEQUENCE [LARGE SCALE GENOMIC DNA]</scope>
    <source>
        <strain evidence="8 9">DQ-A4</strain>
    </source>
</reference>
<dbReference type="PANTHER" id="PTHR43547:SF2">
    <property type="entry name" value="HYBRID SIGNAL TRANSDUCTION HISTIDINE KINASE C"/>
    <property type="match status" value="1"/>
</dbReference>
<evidence type="ECO:0000313" key="9">
    <source>
        <dbReference type="Proteomes" id="UP001482513"/>
    </source>
</evidence>
<organism evidence="8 9">
    <name type="scientific">Leptolyngbya subtilissima DQ-A4</name>
    <dbReference type="NCBI Taxonomy" id="2933933"/>
    <lineage>
        <taxon>Bacteria</taxon>
        <taxon>Bacillati</taxon>
        <taxon>Cyanobacteriota</taxon>
        <taxon>Cyanophyceae</taxon>
        <taxon>Leptolyngbyales</taxon>
        <taxon>Leptolyngbyaceae</taxon>
        <taxon>Leptolyngbya group</taxon>
        <taxon>Leptolyngbya</taxon>
    </lineage>
</organism>
<dbReference type="RefSeq" id="WP_190696270.1">
    <property type="nucleotide sequence ID" value="NZ_JAMPKX010000002.1"/>
</dbReference>
<evidence type="ECO:0000313" key="8">
    <source>
        <dbReference type="EMBL" id="MEP0946553.1"/>
    </source>
</evidence>
<feature type="transmembrane region" description="Helical" evidence="6">
    <location>
        <begin position="88"/>
        <end position="109"/>
    </location>
</feature>
<keyword evidence="3" id="KW-0597">Phosphoprotein</keyword>
<dbReference type="PRINTS" id="PR00344">
    <property type="entry name" value="BCTRLSENSOR"/>
</dbReference>
<sequence length="365" mass="40755">MVDRPIHPSPHQLRQIPQLSILWITGGLFTGIILLELISSADYVFSYLYIGPILLATLRLSSRFAFRLTLLASFLTLFNLWIPGSHIITPYTIGNRIIAVAAIVVAGVLSHRNRSYEEAIAQQQTKLQLQEQLATFRENFVSTLTHDLKTPLLGAIETLEAFQQERFGRVTEAQQQVLATMMRSQKTSLQLVETVLDIYRNDAEGVQLRRSPVNLVELIEQVVDTLSDLASSYRVSISFSPTAIAAEACWVDGDCLQLHRVISNLLINAIYHSPIDGRVDIVLESWQDSEPNQQVVKVLDEGLGIRPEELPQLFERFYQGCSDRQAKGSGLGLYLSRQIIEAHGGTIWAENRVPCGAVFGFSLPA</sequence>
<dbReference type="InterPro" id="IPR003661">
    <property type="entry name" value="HisK_dim/P_dom"/>
</dbReference>
<dbReference type="CDD" id="cd00082">
    <property type="entry name" value="HisKA"/>
    <property type="match status" value="1"/>
</dbReference>
<dbReference type="Gene3D" id="3.30.565.10">
    <property type="entry name" value="Histidine kinase-like ATPase, C-terminal domain"/>
    <property type="match status" value="1"/>
</dbReference>
<feature type="transmembrane region" description="Helical" evidence="6">
    <location>
        <begin position="44"/>
        <end position="60"/>
    </location>
</feature>
<dbReference type="SMART" id="SM00387">
    <property type="entry name" value="HATPase_c"/>
    <property type="match status" value="1"/>
</dbReference>
<dbReference type="InterPro" id="IPR036890">
    <property type="entry name" value="HATPase_C_sf"/>
</dbReference>
<dbReference type="Pfam" id="PF02518">
    <property type="entry name" value="HATPase_c"/>
    <property type="match status" value="1"/>
</dbReference>
<keyword evidence="9" id="KW-1185">Reference proteome</keyword>
<keyword evidence="6" id="KW-1133">Transmembrane helix</keyword>
<keyword evidence="4 8" id="KW-0808">Transferase</keyword>
<dbReference type="InterPro" id="IPR005467">
    <property type="entry name" value="His_kinase_dom"/>
</dbReference>
<dbReference type="CDD" id="cd00075">
    <property type="entry name" value="HATPase"/>
    <property type="match status" value="1"/>
</dbReference>
<evidence type="ECO:0000256" key="2">
    <source>
        <dbReference type="ARBA" id="ARBA00012438"/>
    </source>
</evidence>
<keyword evidence="6" id="KW-0812">Transmembrane</keyword>
<evidence type="ECO:0000256" key="3">
    <source>
        <dbReference type="ARBA" id="ARBA00022553"/>
    </source>
</evidence>
<dbReference type="SUPFAM" id="SSF55874">
    <property type="entry name" value="ATPase domain of HSP90 chaperone/DNA topoisomerase II/histidine kinase"/>
    <property type="match status" value="1"/>
</dbReference>
<protein>
    <recommendedName>
        <fullName evidence="2">histidine kinase</fullName>
        <ecNumber evidence="2">2.7.13.3</ecNumber>
    </recommendedName>
</protein>
<dbReference type="InterPro" id="IPR036097">
    <property type="entry name" value="HisK_dim/P_sf"/>
</dbReference>